<dbReference type="AlphaFoldDB" id="A0A0S4LR33"/>
<dbReference type="EMBL" id="CZPZ01000033">
    <property type="protein sequence ID" value="CUS39072.1"/>
    <property type="molecule type" value="Genomic_DNA"/>
</dbReference>
<dbReference type="OrthoDB" id="9806582at2"/>
<reference evidence="3" key="1">
    <citation type="submission" date="2015-10" db="EMBL/GenBank/DDBJ databases">
        <authorList>
            <person name="Luecker S."/>
            <person name="Luecker S."/>
        </authorList>
    </citation>
    <scope>NUCLEOTIDE SEQUENCE [LARGE SCALE GENOMIC DNA]</scope>
</reference>
<name>A0A0S4LR33_9BACT</name>
<evidence type="ECO:0000256" key="1">
    <source>
        <dbReference type="SAM" id="Phobius"/>
    </source>
</evidence>
<dbReference type="RefSeq" id="WP_090901241.1">
    <property type="nucleotide sequence ID" value="NZ_CZPZ01000033.1"/>
</dbReference>
<proteinExistence type="predicted"/>
<protein>
    <submittedName>
        <fullName evidence="2">Uncharacterized protein</fullName>
    </submittedName>
</protein>
<sequence length="101" mass="11382">MQEYAVYYGTACIILSLYILIKGFIAASRQRSEHHSTTLVPAYVFGIVASILLTVGLGFFRPNLPWWGYRLIFPGTTMLFPAIIYLIGRRPSKPSLDRVDA</sequence>
<gene>
    <name evidence="2" type="ORF">COMA2_60141</name>
</gene>
<accession>A0A0S4LR33</accession>
<evidence type="ECO:0000313" key="2">
    <source>
        <dbReference type="EMBL" id="CUS39072.1"/>
    </source>
</evidence>
<evidence type="ECO:0000313" key="3">
    <source>
        <dbReference type="Proteomes" id="UP000198736"/>
    </source>
</evidence>
<organism evidence="2 3">
    <name type="scientific">Candidatus Nitrospira nitrificans</name>
    <dbReference type="NCBI Taxonomy" id="1742973"/>
    <lineage>
        <taxon>Bacteria</taxon>
        <taxon>Pseudomonadati</taxon>
        <taxon>Nitrospirota</taxon>
        <taxon>Nitrospiria</taxon>
        <taxon>Nitrospirales</taxon>
        <taxon>Nitrospiraceae</taxon>
        <taxon>Nitrospira</taxon>
    </lineage>
</organism>
<feature type="transmembrane region" description="Helical" evidence="1">
    <location>
        <begin position="66"/>
        <end position="88"/>
    </location>
</feature>
<keyword evidence="1" id="KW-0472">Membrane</keyword>
<keyword evidence="1" id="KW-1133">Transmembrane helix</keyword>
<feature type="transmembrane region" description="Helical" evidence="1">
    <location>
        <begin position="6"/>
        <end position="27"/>
    </location>
</feature>
<keyword evidence="3" id="KW-1185">Reference proteome</keyword>
<keyword evidence="1" id="KW-0812">Transmembrane</keyword>
<dbReference type="Proteomes" id="UP000198736">
    <property type="component" value="Unassembled WGS sequence"/>
</dbReference>
<feature type="transmembrane region" description="Helical" evidence="1">
    <location>
        <begin position="39"/>
        <end position="60"/>
    </location>
</feature>